<name>A0ABN1W1F8_9PSEU</name>
<organism evidence="1 2">
    <name type="scientific">Prauserella halophila</name>
    <dbReference type="NCBI Taxonomy" id="185641"/>
    <lineage>
        <taxon>Bacteria</taxon>
        <taxon>Bacillati</taxon>
        <taxon>Actinomycetota</taxon>
        <taxon>Actinomycetes</taxon>
        <taxon>Pseudonocardiales</taxon>
        <taxon>Pseudonocardiaceae</taxon>
        <taxon>Prauserella</taxon>
    </lineage>
</organism>
<comment type="caution">
    <text evidence="1">The sequence shown here is derived from an EMBL/GenBank/DDBJ whole genome shotgun (WGS) entry which is preliminary data.</text>
</comment>
<dbReference type="EMBL" id="BAAALN010000005">
    <property type="protein sequence ID" value="GAA1231065.1"/>
    <property type="molecule type" value="Genomic_DNA"/>
</dbReference>
<reference evidence="1 2" key="1">
    <citation type="journal article" date="2019" name="Int. J. Syst. Evol. Microbiol.">
        <title>The Global Catalogue of Microorganisms (GCM) 10K type strain sequencing project: providing services to taxonomists for standard genome sequencing and annotation.</title>
        <authorList>
            <consortium name="The Broad Institute Genomics Platform"/>
            <consortium name="The Broad Institute Genome Sequencing Center for Infectious Disease"/>
            <person name="Wu L."/>
            <person name="Ma J."/>
        </authorList>
    </citation>
    <scope>NUCLEOTIDE SEQUENCE [LARGE SCALE GENOMIC DNA]</scope>
    <source>
        <strain evidence="1 2">JCM 13023</strain>
    </source>
</reference>
<accession>A0ABN1W1F8</accession>
<proteinExistence type="predicted"/>
<protein>
    <submittedName>
        <fullName evidence="1">Uncharacterized protein</fullName>
    </submittedName>
</protein>
<evidence type="ECO:0000313" key="1">
    <source>
        <dbReference type="EMBL" id="GAA1231065.1"/>
    </source>
</evidence>
<dbReference type="Proteomes" id="UP001500653">
    <property type="component" value="Unassembled WGS sequence"/>
</dbReference>
<sequence length="82" mass="8454">MLTTGPNDAGCGSGMVSVIGDVPYLGSGRPAAPPSFVPANGLLGGGCRSDYHTAPTRFRRVTADRSVGGEDYHEFGEQRGQA</sequence>
<evidence type="ECO:0000313" key="2">
    <source>
        <dbReference type="Proteomes" id="UP001500653"/>
    </source>
</evidence>
<keyword evidence="2" id="KW-1185">Reference proteome</keyword>
<gene>
    <name evidence="1" type="ORF">GCM10009676_12440</name>
</gene>